<keyword evidence="1" id="KW-0472">Membrane</keyword>
<dbReference type="RefSeq" id="WP_045581147.1">
    <property type="nucleotide sequence ID" value="NZ_CP012401.1"/>
</dbReference>
<dbReference type="KEGG" id="ati:AL072_05720"/>
<gene>
    <name evidence="2" type="ORF">AL072_05720</name>
</gene>
<dbReference type="AlphaFoldDB" id="A0AAC8VWB5"/>
<accession>A0AAC8VWB5</accession>
<evidence type="ECO:0000313" key="3">
    <source>
        <dbReference type="Proteomes" id="UP000069935"/>
    </source>
</evidence>
<feature type="transmembrane region" description="Helical" evidence="1">
    <location>
        <begin position="35"/>
        <end position="56"/>
    </location>
</feature>
<dbReference type="Proteomes" id="UP000069935">
    <property type="component" value="Chromosome 1"/>
</dbReference>
<keyword evidence="3" id="KW-1185">Reference proteome</keyword>
<dbReference type="EMBL" id="CP012401">
    <property type="protein sequence ID" value="ALG70488.1"/>
    <property type="molecule type" value="Genomic_DNA"/>
</dbReference>
<evidence type="ECO:0000313" key="2">
    <source>
        <dbReference type="EMBL" id="ALG70488.1"/>
    </source>
</evidence>
<proteinExistence type="predicted"/>
<name>A0AAC8VWB5_9PROT</name>
<keyword evidence="1" id="KW-1133">Transmembrane helix</keyword>
<protein>
    <submittedName>
        <fullName evidence="2">Uncharacterized protein</fullName>
    </submittedName>
</protein>
<organism evidence="2 3">
    <name type="scientific">Azospirillum thiophilum</name>
    <dbReference type="NCBI Taxonomy" id="528244"/>
    <lineage>
        <taxon>Bacteria</taxon>
        <taxon>Pseudomonadati</taxon>
        <taxon>Pseudomonadota</taxon>
        <taxon>Alphaproteobacteria</taxon>
        <taxon>Rhodospirillales</taxon>
        <taxon>Azospirillaceae</taxon>
        <taxon>Azospirillum</taxon>
    </lineage>
</organism>
<evidence type="ECO:0000256" key="1">
    <source>
        <dbReference type="SAM" id="Phobius"/>
    </source>
</evidence>
<reference evidence="2 3" key="2">
    <citation type="journal article" date="2016" name="Genome Announc.">
        <title>Complete Genome Sequence of a Strain of Azospirillum thiophilum Isolated from a Sulfide Spring.</title>
        <authorList>
            <person name="Fomenkov A."/>
            <person name="Vincze T."/>
            <person name="Grabovich M."/>
            <person name="Anton B.P."/>
            <person name="Dubinina G."/>
            <person name="Orlova M."/>
            <person name="Belousova E."/>
            <person name="Roberts R.J."/>
        </authorList>
    </citation>
    <scope>NUCLEOTIDE SEQUENCE [LARGE SCALE GENOMIC DNA]</scope>
    <source>
        <strain evidence="2 3">BV-S</strain>
    </source>
</reference>
<keyword evidence="1" id="KW-0812">Transmembrane</keyword>
<reference evidence="3" key="1">
    <citation type="submission" date="2015-08" db="EMBL/GenBank/DDBJ databases">
        <title>Complete Genome Sequence of Azospirillum thiophilum BV-S.</title>
        <authorList>
            <person name="Fomenkov A."/>
            <person name="Vincze T."/>
            <person name="Grabovich M."/>
            <person name="Dubinina G."/>
            <person name="Orlova M."/>
            <person name="Belousova E."/>
            <person name="Roberts R.J."/>
        </authorList>
    </citation>
    <scope>NUCLEOTIDE SEQUENCE [LARGE SCALE GENOMIC DNA]</scope>
    <source>
        <strain evidence="3">BV-S</strain>
    </source>
</reference>
<sequence length="64" mass="7126">MTAKRGAESWKNQGIRRVSARRPIWRGRTAKLVEALLEFTTLAGLLALLFALFVLFDAAQNPSP</sequence>